<proteinExistence type="predicted"/>
<dbReference type="Proteomes" id="UP000243588">
    <property type="component" value="Unassembled WGS sequence"/>
</dbReference>
<protein>
    <submittedName>
        <fullName evidence="2">NAD(P)H-dependent FMN reductase</fullName>
    </submittedName>
</protein>
<name>A0A1G8DN79_9FLAO</name>
<dbReference type="InterPro" id="IPR005025">
    <property type="entry name" value="FMN_Rdtase-like_dom"/>
</dbReference>
<keyword evidence="3" id="KW-1185">Reference proteome</keyword>
<gene>
    <name evidence="2" type="ORF">SAMN05421818_10797</name>
</gene>
<accession>A0A1G8DN79</accession>
<dbReference type="GO" id="GO:0010181">
    <property type="term" value="F:FMN binding"/>
    <property type="evidence" value="ECO:0007669"/>
    <property type="project" value="TreeGrafter"/>
</dbReference>
<dbReference type="PANTHER" id="PTHR30543:SF21">
    <property type="entry name" value="NAD(P)H-DEPENDENT FMN REDUCTASE LOT6"/>
    <property type="match status" value="1"/>
</dbReference>
<dbReference type="STRING" id="702745.SAMN05421818_10797"/>
<dbReference type="InterPro" id="IPR050712">
    <property type="entry name" value="NAD(P)H-dep_reductase"/>
</dbReference>
<evidence type="ECO:0000313" key="2">
    <source>
        <dbReference type="EMBL" id="SDH58860.1"/>
    </source>
</evidence>
<evidence type="ECO:0000259" key="1">
    <source>
        <dbReference type="Pfam" id="PF03358"/>
    </source>
</evidence>
<dbReference type="EMBL" id="FNDQ01000007">
    <property type="protein sequence ID" value="SDH58860.1"/>
    <property type="molecule type" value="Genomic_DNA"/>
</dbReference>
<dbReference type="AlphaFoldDB" id="A0A1G8DN79"/>
<dbReference type="GO" id="GO:0005829">
    <property type="term" value="C:cytosol"/>
    <property type="evidence" value="ECO:0007669"/>
    <property type="project" value="TreeGrafter"/>
</dbReference>
<organism evidence="2 3">
    <name type="scientific">Myroides phaeus</name>
    <dbReference type="NCBI Taxonomy" id="702745"/>
    <lineage>
        <taxon>Bacteria</taxon>
        <taxon>Pseudomonadati</taxon>
        <taxon>Bacteroidota</taxon>
        <taxon>Flavobacteriia</taxon>
        <taxon>Flavobacteriales</taxon>
        <taxon>Flavobacteriaceae</taxon>
        <taxon>Myroides</taxon>
    </lineage>
</organism>
<feature type="domain" description="NADPH-dependent FMN reductase-like" evidence="1">
    <location>
        <begin position="1"/>
        <end position="143"/>
    </location>
</feature>
<dbReference type="Pfam" id="PF03358">
    <property type="entry name" value="FMN_red"/>
    <property type="match status" value="1"/>
</dbReference>
<dbReference type="GO" id="GO:0016491">
    <property type="term" value="F:oxidoreductase activity"/>
    <property type="evidence" value="ECO:0007669"/>
    <property type="project" value="InterPro"/>
</dbReference>
<evidence type="ECO:0000313" key="3">
    <source>
        <dbReference type="Proteomes" id="UP000243588"/>
    </source>
</evidence>
<dbReference type="Gene3D" id="3.40.50.360">
    <property type="match status" value="1"/>
</dbReference>
<dbReference type="SUPFAM" id="SSF52218">
    <property type="entry name" value="Flavoproteins"/>
    <property type="match status" value="1"/>
</dbReference>
<dbReference type="RefSeq" id="WP_090407336.1">
    <property type="nucleotide sequence ID" value="NZ_FNDQ01000007.1"/>
</dbReference>
<sequence>MKIVAFAASNSSKSINLELIKAVSKQFGEHEVEILNLNDFEMPIYSQDRNEAGIPQLALDFNKHIQESDALIISLAEHNGSFSTAFKNIFDWGSRAEMKFFQEKPMLLLSTSPGARGGQTVMESAKGVFPYFGANIKNTFSFPNFYDNFKDGEIVNDTLKQQVDEVIADFKSNLS</sequence>
<reference evidence="3" key="1">
    <citation type="submission" date="2016-10" db="EMBL/GenBank/DDBJ databases">
        <authorList>
            <person name="Varghese N."/>
            <person name="Submissions S."/>
        </authorList>
    </citation>
    <scope>NUCLEOTIDE SEQUENCE [LARGE SCALE GENOMIC DNA]</scope>
    <source>
        <strain evidence="3">DSM 23313</strain>
    </source>
</reference>
<dbReference type="PANTHER" id="PTHR30543">
    <property type="entry name" value="CHROMATE REDUCTASE"/>
    <property type="match status" value="1"/>
</dbReference>
<dbReference type="InterPro" id="IPR029039">
    <property type="entry name" value="Flavoprotein-like_sf"/>
</dbReference>